<evidence type="ECO:0000313" key="4">
    <source>
        <dbReference type="EMBL" id="CAD1551365.1"/>
    </source>
</evidence>
<gene>
    <name evidence="4" type="ORF">BBRV_LOCUS52535</name>
</gene>
<dbReference type="PANTHER" id="PTHR37984:SF5">
    <property type="entry name" value="PROTEIN NYNRIN-LIKE"/>
    <property type="match status" value="1"/>
</dbReference>
<dbReference type="AlphaFoldDB" id="A0A6V7JLW2"/>
<evidence type="ECO:0000259" key="3">
    <source>
        <dbReference type="PROSITE" id="PS50994"/>
    </source>
</evidence>
<proteinExistence type="predicted"/>
<dbReference type="InterPro" id="IPR041588">
    <property type="entry name" value="Integrase_H2C2"/>
</dbReference>
<dbReference type="EC" id="2.7.7.49" evidence="1"/>
<dbReference type="InterPro" id="IPR012337">
    <property type="entry name" value="RNaseH-like_sf"/>
</dbReference>
<organism evidence="4">
    <name type="scientific">Bracon brevicornis</name>
    <dbReference type="NCBI Taxonomy" id="1563983"/>
    <lineage>
        <taxon>Eukaryota</taxon>
        <taxon>Metazoa</taxon>
        <taxon>Ecdysozoa</taxon>
        <taxon>Arthropoda</taxon>
        <taxon>Hexapoda</taxon>
        <taxon>Insecta</taxon>
        <taxon>Pterygota</taxon>
        <taxon>Neoptera</taxon>
        <taxon>Endopterygota</taxon>
        <taxon>Hymenoptera</taxon>
        <taxon>Apocrita</taxon>
        <taxon>Ichneumonoidea</taxon>
        <taxon>Braconidae</taxon>
        <taxon>Braconinae</taxon>
        <taxon>Bracon</taxon>
    </lineage>
</organism>
<protein>
    <recommendedName>
        <fullName evidence="1">RNA-directed DNA polymerase</fullName>
        <ecNumber evidence="1">2.7.7.49</ecNumber>
    </recommendedName>
</protein>
<reference evidence="4" key="1">
    <citation type="submission" date="2020-07" db="EMBL/GenBank/DDBJ databases">
        <authorList>
            <person name="Ferguson B K."/>
        </authorList>
    </citation>
    <scope>NUCLEOTIDE SEQUENCE</scope>
    <source>
        <strain evidence="4">L06</strain>
    </source>
</reference>
<dbReference type="Gene3D" id="3.30.420.10">
    <property type="entry name" value="Ribonuclease H-like superfamily/Ribonuclease H"/>
    <property type="match status" value="1"/>
</dbReference>
<dbReference type="InterPro" id="IPR001584">
    <property type="entry name" value="Integrase_cat-core"/>
</dbReference>
<sequence length="370" mass="42353">MSRTQDHVWFTGGSNWRSTINTNADAFSRISVVTQAQCKQQVLGEGNVLGSGDIFTRAHEDISQLLREHHDNPFEGHPGDKRMQEKKKRKYSWKGMRKDIEEYVVACEDCQLSKLGKATKVPMVICESPSFAFEVCAMDIVGLLTESDAGNKYILTFQDVLTKFSKAIPIPDQEGNTIARGFVEGIICEYGARARLLTDQGPNFVGSVFKDTCRLLKIDKIQTTAYHSQTNGVPERMHRTLAEYLRSFINEEQRDWDKWLPYAVFSFNATPSSSTKLTPFELIYGRVAELLTALKQPPRLTYCYEINAQKLLERLRHSQQKARENLENSKETAKRQYDKDAKDMEFKVGDQVLLKNDVVRRGKSKKWHKP</sequence>
<dbReference type="GO" id="GO:0003676">
    <property type="term" value="F:nucleic acid binding"/>
    <property type="evidence" value="ECO:0007669"/>
    <property type="project" value="InterPro"/>
</dbReference>
<accession>A0A6V7JLW2</accession>
<dbReference type="PROSITE" id="PS50994">
    <property type="entry name" value="INTEGRASE"/>
    <property type="match status" value="1"/>
</dbReference>
<dbReference type="InterPro" id="IPR050951">
    <property type="entry name" value="Retrovirus_Pol_polyprotein"/>
</dbReference>
<dbReference type="GO" id="GO:0015074">
    <property type="term" value="P:DNA integration"/>
    <property type="evidence" value="ECO:0007669"/>
    <property type="project" value="InterPro"/>
</dbReference>
<dbReference type="InterPro" id="IPR036397">
    <property type="entry name" value="RNaseH_sf"/>
</dbReference>
<name>A0A6V7JLW2_9HYME</name>
<dbReference type="GO" id="GO:0003964">
    <property type="term" value="F:RNA-directed DNA polymerase activity"/>
    <property type="evidence" value="ECO:0007669"/>
    <property type="project" value="UniProtKB-EC"/>
</dbReference>
<dbReference type="SUPFAM" id="SSF53098">
    <property type="entry name" value="Ribonuclease H-like"/>
    <property type="match status" value="1"/>
</dbReference>
<dbReference type="Gene3D" id="1.10.340.70">
    <property type="match status" value="1"/>
</dbReference>
<dbReference type="EMBL" id="CADCXW020000017">
    <property type="protein sequence ID" value="CAD1551365.1"/>
    <property type="molecule type" value="Genomic_DNA"/>
</dbReference>
<evidence type="ECO:0000256" key="1">
    <source>
        <dbReference type="ARBA" id="ARBA00012493"/>
    </source>
</evidence>
<dbReference type="PANTHER" id="PTHR37984">
    <property type="entry name" value="PROTEIN CBG26694"/>
    <property type="match status" value="1"/>
</dbReference>
<feature type="region of interest" description="Disordered" evidence="2">
    <location>
        <begin position="319"/>
        <end position="339"/>
    </location>
</feature>
<dbReference type="FunFam" id="3.30.420.10:FF:000032">
    <property type="entry name" value="Retrovirus-related Pol polyprotein from transposon 297-like Protein"/>
    <property type="match status" value="1"/>
</dbReference>
<evidence type="ECO:0000256" key="2">
    <source>
        <dbReference type="SAM" id="MobiDB-lite"/>
    </source>
</evidence>
<feature type="domain" description="Integrase catalytic" evidence="3">
    <location>
        <begin position="125"/>
        <end position="287"/>
    </location>
</feature>
<dbReference type="Pfam" id="PF17921">
    <property type="entry name" value="Integrase_H2C2"/>
    <property type="match status" value="1"/>
</dbReference>